<evidence type="ECO:0000256" key="5">
    <source>
        <dbReference type="ARBA" id="ARBA00023098"/>
    </source>
</evidence>
<dbReference type="SUPFAM" id="SSF53335">
    <property type="entry name" value="S-adenosyl-L-methionine-dependent methyltransferases"/>
    <property type="match status" value="1"/>
</dbReference>
<keyword evidence="2" id="KW-0489">Methyltransferase</keyword>
<evidence type="ECO:0000256" key="4">
    <source>
        <dbReference type="ARBA" id="ARBA00022691"/>
    </source>
</evidence>
<dbReference type="GO" id="GO:0008168">
    <property type="term" value="F:methyltransferase activity"/>
    <property type="evidence" value="ECO:0007669"/>
    <property type="project" value="UniProtKB-KW"/>
</dbReference>
<dbReference type="Gene3D" id="3.40.50.150">
    <property type="entry name" value="Vaccinia Virus protein VP39"/>
    <property type="match status" value="1"/>
</dbReference>
<accession>A0A175VLX4</accession>
<dbReference type="PIRSF" id="PIRSF003085">
    <property type="entry name" value="CMAS"/>
    <property type="match status" value="1"/>
</dbReference>
<dbReference type="InterPro" id="IPR003333">
    <property type="entry name" value="CMAS"/>
</dbReference>
<dbReference type="PANTHER" id="PTHR43667:SF2">
    <property type="entry name" value="FATTY ACID C-METHYL TRANSFERASE"/>
    <property type="match status" value="1"/>
</dbReference>
<dbReference type="AlphaFoldDB" id="A0A175VLX4"/>
<evidence type="ECO:0000256" key="6">
    <source>
        <dbReference type="PIRSR" id="PIRSR003085-1"/>
    </source>
</evidence>
<proteinExistence type="inferred from homology"/>
<dbReference type="InterPro" id="IPR029063">
    <property type="entry name" value="SAM-dependent_MTases_sf"/>
</dbReference>
<evidence type="ECO:0000313" key="8">
    <source>
        <dbReference type="Proteomes" id="UP000078435"/>
    </source>
</evidence>
<comment type="caution">
    <text evidence="7">The sequence shown here is derived from an EMBL/GenBank/DDBJ whole genome shotgun (WGS) entry which is preliminary data.</text>
</comment>
<dbReference type="CDD" id="cd02440">
    <property type="entry name" value="AdoMet_MTases"/>
    <property type="match status" value="1"/>
</dbReference>
<organism evidence="7 8">
    <name type="scientific">Aeromonas enteropelogenes</name>
    <name type="common">Aeromonas trota</name>
    <dbReference type="NCBI Taxonomy" id="29489"/>
    <lineage>
        <taxon>Bacteria</taxon>
        <taxon>Pseudomonadati</taxon>
        <taxon>Pseudomonadota</taxon>
        <taxon>Gammaproteobacteria</taxon>
        <taxon>Aeromonadales</taxon>
        <taxon>Aeromonadaceae</taxon>
        <taxon>Aeromonas</taxon>
    </lineage>
</organism>
<dbReference type="InterPro" id="IPR050723">
    <property type="entry name" value="CFA/CMAS"/>
</dbReference>
<reference evidence="7 8" key="1">
    <citation type="submission" date="2016-02" db="EMBL/GenBank/DDBJ databases">
        <title>Draft genome sequence of Aeromonas trota strain 1999lcr isolated from cerebrospinal fluid (CSF).</title>
        <authorList>
            <person name="Dallagassa C.B."/>
            <person name="Prediger K.C."/>
            <person name="Weiss V.A."/>
            <person name="Assis F.E."/>
            <person name="Baura V."/>
            <person name="Cruz L.M."/>
            <person name="Souza E.M."/>
            <person name="Pedrosa F.O."/>
            <person name="Fadel-Picheth C.M."/>
        </authorList>
    </citation>
    <scope>NUCLEOTIDE SEQUENCE [LARGE SCALE GENOMIC DNA]</scope>
    <source>
        <strain evidence="7 8">1999lcr</strain>
    </source>
</reference>
<gene>
    <name evidence="7" type="ORF">LCR_12905</name>
</gene>
<dbReference type="GO" id="GO:0008610">
    <property type="term" value="P:lipid biosynthetic process"/>
    <property type="evidence" value="ECO:0007669"/>
    <property type="project" value="InterPro"/>
</dbReference>
<dbReference type="EMBL" id="JMGO02000003">
    <property type="protein sequence ID" value="KXU80972.1"/>
    <property type="molecule type" value="Genomic_DNA"/>
</dbReference>
<dbReference type="Proteomes" id="UP000078435">
    <property type="component" value="Unassembled WGS sequence"/>
</dbReference>
<sequence>MELVQSSVSASFIDKGARQLLLNLLGRLDQGQLLLRDGRERHSFGDATSDLHAELVVLDPAFYRRLLLGGSIAAGETWVEGLWTSPDPVALVRLLARNLPLLDTLERRLGWLSFPFNKVRHWRSRNTLTGSRANIAAHYDLGNALYQGFLDSHMQYSSAIYPGAEATLEEGQQAKLRTICERLELGPDDHLLEIGTGWGGLAVFAARHYGCRVTTTTISQAQHDYAKEWIGREGLGDRITLLLEDYRKLEGRFDKLVSIEMIEAVGHAFLPDYFRQLSRLLKPGGRLLIQAITIADQRHAQYLRGVDFIQRYIFPGGCLPSVSQMAGLLARETDMQLVRLHDHGHHYARTLAHWCQRFLALAPELPALGYSQDFIRLWHFYFAYCEGGFWERTISLVQLEAAKPGPLSWSGDLPVSGH</sequence>
<keyword evidence="5" id="KW-0443">Lipid metabolism</keyword>
<dbReference type="GO" id="GO:0032259">
    <property type="term" value="P:methylation"/>
    <property type="evidence" value="ECO:0007669"/>
    <property type="project" value="UniProtKB-KW"/>
</dbReference>
<protein>
    <submittedName>
        <fullName evidence="7">Cyclopropane-fatty-acyl-phospholipid synthase</fullName>
    </submittedName>
</protein>
<evidence type="ECO:0000256" key="3">
    <source>
        <dbReference type="ARBA" id="ARBA00022679"/>
    </source>
</evidence>
<comment type="similarity">
    <text evidence="1">Belongs to the CFA/CMAS family.</text>
</comment>
<dbReference type="Pfam" id="PF02353">
    <property type="entry name" value="CMAS"/>
    <property type="match status" value="1"/>
</dbReference>
<dbReference type="OrthoDB" id="9782855at2"/>
<keyword evidence="3" id="KW-0808">Transferase</keyword>
<evidence type="ECO:0000313" key="7">
    <source>
        <dbReference type="EMBL" id="KXU80972.1"/>
    </source>
</evidence>
<evidence type="ECO:0000256" key="2">
    <source>
        <dbReference type="ARBA" id="ARBA00022603"/>
    </source>
</evidence>
<dbReference type="STRING" id="29489.VL01_07285"/>
<keyword evidence="4" id="KW-0949">S-adenosyl-L-methionine</keyword>
<name>A0A175VLX4_AEREN</name>
<feature type="active site" evidence="6">
    <location>
        <position position="385"/>
    </location>
</feature>
<dbReference type="PANTHER" id="PTHR43667">
    <property type="entry name" value="CYCLOPROPANE-FATTY-ACYL-PHOSPHOLIPID SYNTHASE"/>
    <property type="match status" value="1"/>
</dbReference>
<evidence type="ECO:0000256" key="1">
    <source>
        <dbReference type="ARBA" id="ARBA00010815"/>
    </source>
</evidence>
<dbReference type="RefSeq" id="WP_061475968.1">
    <property type="nucleotide sequence ID" value="NZ_JMGO02000003.1"/>
</dbReference>